<keyword evidence="4" id="KW-0472">Membrane</keyword>
<protein>
    <submittedName>
        <fullName evidence="8">MetQ/NlpA family ABC transporter substrate-binding protein</fullName>
    </submittedName>
</protein>
<evidence type="ECO:0000256" key="3">
    <source>
        <dbReference type="ARBA" id="ARBA00022729"/>
    </source>
</evidence>
<dbReference type="InterPro" id="IPR004872">
    <property type="entry name" value="Lipoprotein_NlpA"/>
</dbReference>
<dbReference type="GO" id="GO:0016020">
    <property type="term" value="C:membrane"/>
    <property type="evidence" value="ECO:0007669"/>
    <property type="project" value="UniProtKB-SubCell"/>
</dbReference>
<dbReference type="SUPFAM" id="SSF53850">
    <property type="entry name" value="Periplasmic binding protein-like II"/>
    <property type="match status" value="1"/>
</dbReference>
<evidence type="ECO:0000256" key="1">
    <source>
        <dbReference type="ARBA" id="ARBA00004635"/>
    </source>
</evidence>
<dbReference type="Pfam" id="PF03180">
    <property type="entry name" value="Lipoprotein_9"/>
    <property type="match status" value="1"/>
</dbReference>
<keyword evidence="9" id="KW-1185">Reference proteome</keyword>
<reference evidence="8 9" key="1">
    <citation type="submission" date="2019-09" db="EMBL/GenBank/DDBJ databases">
        <authorList>
            <person name="Silva M."/>
            <person name="Pereira G."/>
            <person name="Lopes-Da-Costa L."/>
            <person name="Silva E."/>
        </authorList>
    </citation>
    <scope>NUCLEOTIDE SEQUENCE [LARGE SCALE GENOMIC DNA]</scope>
    <source>
        <strain evidence="8 9">FMV-PI01</strain>
    </source>
</reference>
<dbReference type="Gene3D" id="3.40.190.10">
    <property type="entry name" value="Periplasmic binding protein-like II"/>
    <property type="match status" value="2"/>
</dbReference>
<proteinExistence type="inferred from homology"/>
<comment type="caution">
    <text evidence="8">The sequence shown here is derived from an EMBL/GenBank/DDBJ whole genome shotgun (WGS) entry which is preliminary data.</text>
</comment>
<name>A0A6L5WHU1_9BACT</name>
<evidence type="ECO:0000313" key="9">
    <source>
        <dbReference type="Proteomes" id="UP000476338"/>
    </source>
</evidence>
<dbReference type="PANTHER" id="PTHR30429">
    <property type="entry name" value="D-METHIONINE-BINDING LIPOPROTEIN METQ"/>
    <property type="match status" value="1"/>
</dbReference>
<evidence type="ECO:0000256" key="2">
    <source>
        <dbReference type="ARBA" id="ARBA00008973"/>
    </source>
</evidence>
<comment type="subcellular location">
    <subcellularLocation>
        <location evidence="1">Membrane</location>
        <topology evidence="1">Lipid-anchor</topology>
    </subcellularLocation>
</comment>
<evidence type="ECO:0000256" key="5">
    <source>
        <dbReference type="ARBA" id="ARBA00023139"/>
    </source>
</evidence>
<accession>A0A6L5WHU1</accession>
<dbReference type="AlphaFoldDB" id="A0A6L5WHU1"/>
<dbReference type="PANTHER" id="PTHR30429:SF0">
    <property type="entry name" value="METHIONINE-BINDING LIPOPROTEIN METQ"/>
    <property type="match status" value="1"/>
</dbReference>
<dbReference type="EMBL" id="VWSJ01000025">
    <property type="protein sequence ID" value="MSN96818.1"/>
    <property type="molecule type" value="Genomic_DNA"/>
</dbReference>
<dbReference type="PIRSF" id="PIRSF002854">
    <property type="entry name" value="MetQ"/>
    <property type="match status" value="1"/>
</dbReference>
<evidence type="ECO:0000313" key="8">
    <source>
        <dbReference type="EMBL" id="MSN96818.1"/>
    </source>
</evidence>
<feature type="signal peptide" evidence="7">
    <location>
        <begin position="1"/>
        <end position="21"/>
    </location>
</feature>
<sequence length="258" mass="28852">MKKIFKLVLLNLILVSNLLSSKIIVGASPVPHAEIINFIKPDLQKAGYDVKIVEFNDYVIPNYALENDEIHFNFTIGLPYMKEFNREKGTHMVAVAGVHIEPLGVYSKKIKSLNELKNRAKVTIPNDVSTETRALRLLEKAGLLKLDKADAEFVTVLDILENPKNLEIITLEPASVPRSLDDTDIAVINANFALSANLSPKNDSLFLEDKDSPYLNVLIVKEGNENLQSTKDFVKIITSDKVREFIESKYDGSIIPAF</sequence>
<evidence type="ECO:0000256" key="4">
    <source>
        <dbReference type="ARBA" id="ARBA00023136"/>
    </source>
</evidence>
<keyword evidence="6" id="KW-0449">Lipoprotein</keyword>
<dbReference type="Proteomes" id="UP000476338">
    <property type="component" value="Unassembled WGS sequence"/>
</dbReference>
<evidence type="ECO:0000256" key="7">
    <source>
        <dbReference type="SAM" id="SignalP"/>
    </source>
</evidence>
<keyword evidence="3 7" id="KW-0732">Signal</keyword>
<gene>
    <name evidence="8" type="ORF">F1B92_06520</name>
</gene>
<reference evidence="8 9" key="2">
    <citation type="submission" date="2020-03" db="EMBL/GenBank/DDBJ databases">
        <title>Campylobacter portucalensis sp. nov., a new species of Campylobacter isolated from the reproductive tract of bulls.</title>
        <authorList>
            <person name="Silva M.F."/>
            <person name="Pereira G."/>
            <person name="Carneiro C."/>
            <person name="Hemphill A."/>
            <person name="Mateus L."/>
            <person name="Lopes-Da-Costa L."/>
            <person name="Silva E."/>
        </authorList>
    </citation>
    <scope>NUCLEOTIDE SEQUENCE [LARGE SCALE GENOMIC DNA]</scope>
    <source>
        <strain evidence="8 9">FMV-PI01</strain>
    </source>
</reference>
<organism evidence="8 9">
    <name type="scientific">Campylobacter portucalensis</name>
    <dbReference type="NCBI Taxonomy" id="2608384"/>
    <lineage>
        <taxon>Bacteria</taxon>
        <taxon>Pseudomonadati</taxon>
        <taxon>Campylobacterota</taxon>
        <taxon>Epsilonproteobacteria</taxon>
        <taxon>Campylobacterales</taxon>
        <taxon>Campylobacteraceae</taxon>
        <taxon>Campylobacter</taxon>
    </lineage>
</organism>
<keyword evidence="5" id="KW-0564">Palmitate</keyword>
<comment type="similarity">
    <text evidence="2">Belongs to the NlpA lipoprotein family.</text>
</comment>
<feature type="chain" id="PRO_5026846524" evidence="7">
    <location>
        <begin position="22"/>
        <end position="258"/>
    </location>
</feature>
<evidence type="ECO:0000256" key="6">
    <source>
        <dbReference type="ARBA" id="ARBA00023288"/>
    </source>
</evidence>